<comment type="caution">
    <text evidence="2">The sequence shown here is derived from an EMBL/GenBank/DDBJ whole genome shotgun (WGS) entry which is preliminary data.</text>
</comment>
<feature type="transmembrane region" description="Helical" evidence="1">
    <location>
        <begin position="142"/>
        <end position="159"/>
    </location>
</feature>
<dbReference type="AlphaFoldDB" id="A0A841JWM2"/>
<feature type="transmembrane region" description="Helical" evidence="1">
    <location>
        <begin position="107"/>
        <end position="130"/>
    </location>
</feature>
<dbReference type="RefSeq" id="WP_156186048.1">
    <property type="nucleotide sequence ID" value="NZ_JACHEK010000007.1"/>
</dbReference>
<dbReference type="Proteomes" id="UP000538666">
    <property type="component" value="Unassembled WGS sequence"/>
</dbReference>
<evidence type="ECO:0000313" key="3">
    <source>
        <dbReference type="Proteomes" id="UP000538666"/>
    </source>
</evidence>
<sequence length="242" mass="26269">MDTDRKRAFDGAAGLSISMEEMRGGNLSSDTSSAIASLGLACLSFLIGVWASLPSAISWRQIVFSYLMSRGHNPYGHFYAAAGLAVSTFFLFPVARRLRDAFPATRVTRVAALLSVIGIGCLTFMGTLALFLDRLGSFHDDVTALSLFSIMASMFFYLGQIAIRGKGGLRVLAASMIPPLVGSIAYLVDIFSQPLLVDSDKKLWHSLAALEWSAVSFIAVYLFVLLLLGGCCERDEGRWFRG</sequence>
<feature type="transmembrane region" description="Helical" evidence="1">
    <location>
        <begin position="171"/>
        <end position="192"/>
    </location>
</feature>
<feature type="transmembrane region" description="Helical" evidence="1">
    <location>
        <begin position="33"/>
        <end position="57"/>
    </location>
</feature>
<dbReference type="EMBL" id="JACHEK010000007">
    <property type="protein sequence ID" value="MBB6145550.1"/>
    <property type="molecule type" value="Genomic_DNA"/>
</dbReference>
<keyword evidence="1" id="KW-0812">Transmembrane</keyword>
<feature type="transmembrane region" description="Helical" evidence="1">
    <location>
        <begin position="212"/>
        <end position="232"/>
    </location>
</feature>
<name>A0A841JWM2_9BACT</name>
<gene>
    <name evidence="2" type="ORF">HNQ77_003511</name>
</gene>
<evidence type="ECO:0000256" key="1">
    <source>
        <dbReference type="SAM" id="Phobius"/>
    </source>
</evidence>
<evidence type="ECO:0000313" key="2">
    <source>
        <dbReference type="EMBL" id="MBB6145550.1"/>
    </source>
</evidence>
<keyword evidence="3" id="KW-1185">Reference proteome</keyword>
<reference evidence="2 3" key="1">
    <citation type="submission" date="2020-08" db="EMBL/GenBank/DDBJ databases">
        <title>Genomic Encyclopedia of Type Strains, Phase IV (KMG-IV): sequencing the most valuable type-strain genomes for metagenomic binning, comparative biology and taxonomic classification.</title>
        <authorList>
            <person name="Goeker M."/>
        </authorList>
    </citation>
    <scope>NUCLEOTIDE SEQUENCE [LARGE SCALE GENOMIC DNA]</scope>
    <source>
        <strain evidence="2 3">DSM 103733</strain>
    </source>
</reference>
<proteinExistence type="predicted"/>
<organism evidence="2 3">
    <name type="scientific">Silvibacterium bohemicum</name>
    <dbReference type="NCBI Taxonomy" id="1577686"/>
    <lineage>
        <taxon>Bacteria</taxon>
        <taxon>Pseudomonadati</taxon>
        <taxon>Acidobacteriota</taxon>
        <taxon>Terriglobia</taxon>
        <taxon>Terriglobales</taxon>
        <taxon>Acidobacteriaceae</taxon>
        <taxon>Silvibacterium</taxon>
    </lineage>
</organism>
<keyword evidence="1" id="KW-1133">Transmembrane helix</keyword>
<feature type="transmembrane region" description="Helical" evidence="1">
    <location>
        <begin position="77"/>
        <end position="95"/>
    </location>
</feature>
<protein>
    <submittedName>
        <fullName evidence="2">Uncharacterized protein</fullName>
    </submittedName>
</protein>
<accession>A0A841JWM2</accession>
<keyword evidence="1" id="KW-0472">Membrane</keyword>